<organism evidence="2 3">
    <name type="scientific">Durusdinium trenchii</name>
    <dbReference type="NCBI Taxonomy" id="1381693"/>
    <lineage>
        <taxon>Eukaryota</taxon>
        <taxon>Sar</taxon>
        <taxon>Alveolata</taxon>
        <taxon>Dinophyceae</taxon>
        <taxon>Suessiales</taxon>
        <taxon>Symbiodiniaceae</taxon>
        <taxon>Durusdinium</taxon>
    </lineage>
</organism>
<keyword evidence="3" id="KW-1185">Reference proteome</keyword>
<evidence type="ECO:0000256" key="1">
    <source>
        <dbReference type="SAM" id="MobiDB-lite"/>
    </source>
</evidence>
<name>A0ABP0M6U6_9DINO</name>
<gene>
    <name evidence="2" type="ORF">SCF082_LOCUS26290</name>
</gene>
<feature type="non-terminal residue" evidence="2">
    <location>
        <position position="273"/>
    </location>
</feature>
<sequence>MSEWYLCTNMFHAVDAYDQLGVPPGPSDLGSTPIQRVMKLSTVPKQHIDDCYARTMESVEKDSNEAKQIAEAYALLQGEARKAYDMKLLGAVSVSSARGPREIARERAAKQEKQDTDSDPPMPAPLDPPSDCDSVDAKEAIAVQAAMQFEKITLAVLDEFDTLKRTPHQRKAMLDAHGLGVTYNKKSIAVQRTALARALSDCESQLVENDILTNVWKDLNNKEALDKSSIVHCKGGFAATFNGSQQKVEQIFKSLKAASDWVAQMNKADKDCE</sequence>
<evidence type="ECO:0000313" key="3">
    <source>
        <dbReference type="Proteomes" id="UP001642464"/>
    </source>
</evidence>
<reference evidence="2 3" key="1">
    <citation type="submission" date="2024-02" db="EMBL/GenBank/DDBJ databases">
        <authorList>
            <person name="Chen Y."/>
            <person name="Shah S."/>
            <person name="Dougan E. K."/>
            <person name="Thang M."/>
            <person name="Chan C."/>
        </authorList>
    </citation>
    <scope>NUCLEOTIDE SEQUENCE [LARGE SCALE GENOMIC DNA]</scope>
</reference>
<proteinExistence type="predicted"/>
<protein>
    <submittedName>
        <fullName evidence="2">Uncharacterized protein</fullName>
    </submittedName>
</protein>
<feature type="compositionally biased region" description="Basic and acidic residues" evidence="1">
    <location>
        <begin position="99"/>
        <end position="116"/>
    </location>
</feature>
<accession>A0ABP0M6U6</accession>
<dbReference type="EMBL" id="CAXAMM010019979">
    <property type="protein sequence ID" value="CAK9046791.1"/>
    <property type="molecule type" value="Genomic_DNA"/>
</dbReference>
<feature type="region of interest" description="Disordered" evidence="1">
    <location>
        <begin position="99"/>
        <end position="133"/>
    </location>
</feature>
<evidence type="ECO:0000313" key="2">
    <source>
        <dbReference type="EMBL" id="CAK9046791.1"/>
    </source>
</evidence>
<comment type="caution">
    <text evidence="2">The sequence shown here is derived from an EMBL/GenBank/DDBJ whole genome shotgun (WGS) entry which is preliminary data.</text>
</comment>
<dbReference type="Proteomes" id="UP001642464">
    <property type="component" value="Unassembled WGS sequence"/>
</dbReference>